<dbReference type="InterPro" id="IPR011050">
    <property type="entry name" value="Pectin_lyase_fold/virulence"/>
</dbReference>
<reference evidence="7 8" key="1">
    <citation type="submission" date="2016-08" db="EMBL/GenBank/DDBJ databases">
        <title>A Parts List for Fungal Cellulosomes Revealed by Comparative Genomics.</title>
        <authorList>
            <consortium name="DOE Joint Genome Institute"/>
            <person name="Haitjema C.H."/>
            <person name="Gilmore S.P."/>
            <person name="Henske J.K."/>
            <person name="Solomon K.V."/>
            <person name="De Groot R."/>
            <person name="Kuo A."/>
            <person name="Mondo S.J."/>
            <person name="Salamov A.A."/>
            <person name="Labutti K."/>
            <person name="Zhao Z."/>
            <person name="Chiniquy J."/>
            <person name="Barry K."/>
            <person name="Brewer H.M."/>
            <person name="Purvine S.O."/>
            <person name="Wright A.T."/>
            <person name="Boxma B."/>
            <person name="Van Alen T."/>
            <person name="Hackstein J.H."/>
            <person name="Baker S.E."/>
            <person name="Grigoriev I.V."/>
            <person name="O'Malley M.A."/>
        </authorList>
    </citation>
    <scope>NUCLEOTIDE SEQUENCE [LARGE SCALE GENOMIC DNA]</scope>
    <source>
        <strain evidence="7 8">G1</strain>
    </source>
</reference>
<dbReference type="PANTHER" id="PTHR31683:SF18">
    <property type="entry name" value="PECTATE LYASE 21-RELATED"/>
    <property type="match status" value="1"/>
</dbReference>
<evidence type="ECO:0000259" key="6">
    <source>
        <dbReference type="PROSITE" id="PS51164"/>
    </source>
</evidence>
<evidence type="ECO:0000256" key="1">
    <source>
        <dbReference type="ARBA" id="ARBA00010980"/>
    </source>
</evidence>
<dbReference type="SUPFAM" id="SSF57180">
    <property type="entry name" value="Cellulose-binding domain"/>
    <property type="match status" value="1"/>
</dbReference>
<keyword evidence="8" id="KW-1185">Reference proteome</keyword>
<comment type="similarity">
    <text evidence="1 4">Belongs to the polysaccharide lyase 1 family.</text>
</comment>
<evidence type="ECO:0000256" key="3">
    <source>
        <dbReference type="ARBA" id="ARBA00023239"/>
    </source>
</evidence>
<dbReference type="AlphaFoldDB" id="A0A1Y2CLC8"/>
<dbReference type="Gene3D" id="2.160.20.10">
    <property type="entry name" value="Single-stranded right-handed beta-helix, Pectin lyase-like"/>
    <property type="match status" value="1"/>
</dbReference>
<evidence type="ECO:0000313" key="7">
    <source>
        <dbReference type="EMBL" id="ORY47145.1"/>
    </source>
</evidence>
<dbReference type="GO" id="GO:0005576">
    <property type="term" value="C:extracellular region"/>
    <property type="evidence" value="ECO:0007669"/>
    <property type="project" value="UniProtKB-SubCell"/>
</dbReference>
<protein>
    <submittedName>
        <fullName evidence="7">Pectin lyase-like protein</fullName>
    </submittedName>
</protein>
<gene>
    <name evidence="7" type="ORF">LY90DRAFT_384392</name>
</gene>
<comment type="caution">
    <text evidence="7">The sequence shown here is derived from an EMBL/GenBank/DDBJ whole genome shotgun (WGS) entry which is preliminary data.</text>
</comment>
<dbReference type="PROSITE" id="PS00562">
    <property type="entry name" value="CBM1_1"/>
    <property type="match status" value="1"/>
</dbReference>
<dbReference type="GO" id="GO:0030570">
    <property type="term" value="F:pectate lyase activity"/>
    <property type="evidence" value="ECO:0007669"/>
    <property type="project" value="InterPro"/>
</dbReference>
<dbReference type="PROSITE" id="PS51164">
    <property type="entry name" value="CBM1_2"/>
    <property type="match status" value="1"/>
</dbReference>
<accession>A0A1Y2CLC8</accession>
<dbReference type="PANTHER" id="PTHR31683">
    <property type="entry name" value="PECTATE LYASE 18-RELATED"/>
    <property type="match status" value="1"/>
</dbReference>
<name>A0A1Y2CLC8_9FUNG</name>
<dbReference type="OrthoDB" id="1637350at2759"/>
<feature type="domain" description="CBM1" evidence="6">
    <location>
        <begin position="20"/>
        <end position="56"/>
    </location>
</feature>
<dbReference type="SMART" id="SM00236">
    <property type="entry name" value="fCBD"/>
    <property type="match status" value="1"/>
</dbReference>
<dbReference type="GO" id="GO:0030248">
    <property type="term" value="F:cellulose binding"/>
    <property type="evidence" value="ECO:0007669"/>
    <property type="project" value="InterPro"/>
</dbReference>
<dbReference type="GO" id="GO:0000272">
    <property type="term" value="P:polysaccharide catabolic process"/>
    <property type="evidence" value="ECO:0007669"/>
    <property type="project" value="UniProtKB-KW"/>
</dbReference>
<evidence type="ECO:0000256" key="2">
    <source>
        <dbReference type="ARBA" id="ARBA00022729"/>
    </source>
</evidence>
<dbReference type="InterPro" id="IPR035971">
    <property type="entry name" value="CBD_sf"/>
</dbReference>
<sequence>MKFFILCLTLFQLYSVLSQECNPPYYQCGGNGWKGLTCCISGYECKMHNEWFSQCLEASPEVDTNNNNDIDNNNEEDTNDDSKIYKEPIGYASMNGGTTGGQGGKVIVVTNETKLANAAAMKEPIVIIIDGIINLSDDIKISSNKSIIGANENAGVTGAGFDMEHVNNIIIQNIKFSFCLGTSKDCINGAYTTNVWIDHCELFSDLDHGKDYYDGLIDFNHGSDFITVSWCYIHDHNKTSLIGSSDRLGNEDTGKLHITYHHNYFKNLNSRVPSVRFGTLHVFNCVYDGIIQNAINVRMGAQGLIEGCIFIDSRRPISTDLFSSGDGFAVERNNDFGSLGDTVSISQVGTFEKAPYPCTIDNINTLYELVTHNAGLIKRNFKNDYLS</sequence>
<keyword evidence="4" id="KW-0964">Secreted</keyword>
<dbReference type="InterPro" id="IPR002022">
    <property type="entry name" value="Pec_lyase"/>
</dbReference>
<keyword evidence="2 5" id="KW-0732">Signal</keyword>
<dbReference type="SUPFAM" id="SSF51126">
    <property type="entry name" value="Pectin lyase-like"/>
    <property type="match status" value="1"/>
</dbReference>
<organism evidence="7 8">
    <name type="scientific">Neocallimastix californiae</name>
    <dbReference type="NCBI Taxonomy" id="1754190"/>
    <lineage>
        <taxon>Eukaryota</taxon>
        <taxon>Fungi</taxon>
        <taxon>Fungi incertae sedis</taxon>
        <taxon>Chytridiomycota</taxon>
        <taxon>Chytridiomycota incertae sedis</taxon>
        <taxon>Neocallimastigomycetes</taxon>
        <taxon>Neocallimastigales</taxon>
        <taxon>Neocallimastigaceae</taxon>
        <taxon>Neocallimastix</taxon>
    </lineage>
</organism>
<dbReference type="Pfam" id="PF00734">
    <property type="entry name" value="CBM_1"/>
    <property type="match status" value="1"/>
</dbReference>
<dbReference type="STRING" id="1754190.A0A1Y2CLC8"/>
<dbReference type="InterPro" id="IPR000254">
    <property type="entry name" value="CBD"/>
</dbReference>
<dbReference type="EMBL" id="MCOG01000105">
    <property type="protein sequence ID" value="ORY47145.1"/>
    <property type="molecule type" value="Genomic_DNA"/>
</dbReference>
<feature type="signal peptide" evidence="5">
    <location>
        <begin position="1"/>
        <end position="18"/>
    </location>
</feature>
<keyword evidence="4" id="KW-0119">Carbohydrate metabolism</keyword>
<dbReference type="Pfam" id="PF00544">
    <property type="entry name" value="Pectate_lyase_4"/>
    <property type="match status" value="1"/>
</dbReference>
<comment type="subcellular location">
    <subcellularLocation>
        <location evidence="4">Secreted</location>
    </subcellularLocation>
</comment>
<keyword evidence="3 4" id="KW-0456">Lyase</keyword>
<feature type="chain" id="PRO_5013186421" evidence="5">
    <location>
        <begin position="19"/>
        <end position="387"/>
    </location>
</feature>
<evidence type="ECO:0000256" key="4">
    <source>
        <dbReference type="RuleBase" id="RU361173"/>
    </source>
</evidence>
<dbReference type="InterPro" id="IPR045032">
    <property type="entry name" value="PEL"/>
</dbReference>
<evidence type="ECO:0000256" key="5">
    <source>
        <dbReference type="SAM" id="SignalP"/>
    </source>
</evidence>
<proteinExistence type="inferred from homology"/>
<dbReference type="Proteomes" id="UP000193920">
    <property type="component" value="Unassembled WGS sequence"/>
</dbReference>
<dbReference type="InterPro" id="IPR012334">
    <property type="entry name" value="Pectin_lyas_fold"/>
</dbReference>
<keyword evidence="4" id="KW-0624">Polysaccharide degradation</keyword>
<evidence type="ECO:0000313" key="8">
    <source>
        <dbReference type="Proteomes" id="UP000193920"/>
    </source>
</evidence>
<dbReference type="SMART" id="SM00656">
    <property type="entry name" value="Amb_all"/>
    <property type="match status" value="1"/>
</dbReference>